<keyword evidence="3" id="KW-1185">Reference proteome</keyword>
<organism evidence="2 3">
    <name type="scientific">Aphanomyces euteiches</name>
    <dbReference type="NCBI Taxonomy" id="100861"/>
    <lineage>
        <taxon>Eukaryota</taxon>
        <taxon>Sar</taxon>
        <taxon>Stramenopiles</taxon>
        <taxon>Oomycota</taxon>
        <taxon>Saprolegniomycetes</taxon>
        <taxon>Saprolegniales</taxon>
        <taxon>Verrucalvaceae</taxon>
        <taxon>Aphanomyces</taxon>
    </lineage>
</organism>
<evidence type="ECO:0000313" key="2">
    <source>
        <dbReference type="EMBL" id="KAF0743144.1"/>
    </source>
</evidence>
<feature type="region of interest" description="Disordered" evidence="1">
    <location>
        <begin position="1"/>
        <end position="48"/>
    </location>
</feature>
<feature type="region of interest" description="Disordered" evidence="1">
    <location>
        <begin position="285"/>
        <end position="345"/>
    </location>
</feature>
<evidence type="ECO:0000313" key="3">
    <source>
        <dbReference type="Proteomes" id="UP000481153"/>
    </source>
</evidence>
<dbReference type="EMBL" id="VJMJ01000022">
    <property type="protein sequence ID" value="KAF0743144.1"/>
    <property type="molecule type" value="Genomic_DNA"/>
</dbReference>
<accession>A0A6G0XRG0</accession>
<comment type="caution">
    <text evidence="2">The sequence shown here is derived from an EMBL/GenBank/DDBJ whole genome shotgun (WGS) entry which is preliminary data.</text>
</comment>
<sequence>MYSGTLGRVNALEFREASPSKGQITSSSSSPMRSPLKNSFTAAAATPTSASAIQRVFDKVKEVVQSSAACANMTDAELLSCLNVPSSPSPPKSPERTMATRASPREPEPETTTDEQTLLLRALLASLTQLNVEQLQTGPPVTPPPSPVAASSPARPPPLKRTPSSLARIQENAYEDMDSPRSSCGQEVAPDDDYEDEDDVEATTETTLLPFHEAKRCLRGGSFASRIRVRRQPSLKELEEKRVQEVVEKLNRPSIAQLSSPRRLSVLDPSTGSLSRVNSMAELLPPEQVSPLTRKPSILCSPDGRRPSSAPLSRKSSSVSFAPEPTQPPPAPQVAPQPRKMKQKKYQARMSTLASHIKKLLNKSDKAKRAKAHVTLDASKRVSAMRLGTSPKKCKVKHEDLTTFTRPNCRPRRWVPKTGEAVLERRQTFVSLEVMDNIGTRAACPVHLLSEKSTADFSYVPGVVNSHNRRRRRRSSRRKLVKRPSLWIVD</sequence>
<name>A0A6G0XRG0_9STRA</name>
<dbReference type="VEuPathDB" id="FungiDB:AeMF1_015842"/>
<feature type="compositionally biased region" description="Low complexity" evidence="1">
    <location>
        <begin position="39"/>
        <end position="48"/>
    </location>
</feature>
<dbReference type="Proteomes" id="UP000481153">
    <property type="component" value="Unassembled WGS sequence"/>
</dbReference>
<gene>
    <name evidence="2" type="ORF">Ae201684_002199</name>
</gene>
<dbReference type="AlphaFoldDB" id="A0A6G0XRG0"/>
<reference evidence="2 3" key="1">
    <citation type="submission" date="2019-07" db="EMBL/GenBank/DDBJ databases">
        <title>Genomics analysis of Aphanomyces spp. identifies a new class of oomycete effector associated with host adaptation.</title>
        <authorList>
            <person name="Gaulin E."/>
        </authorList>
    </citation>
    <scope>NUCLEOTIDE SEQUENCE [LARGE SCALE GENOMIC DNA]</scope>
    <source>
        <strain evidence="2 3">ATCC 201684</strain>
    </source>
</reference>
<feature type="region of interest" description="Disordered" evidence="1">
    <location>
        <begin position="82"/>
        <end position="114"/>
    </location>
</feature>
<evidence type="ECO:0000256" key="1">
    <source>
        <dbReference type="SAM" id="MobiDB-lite"/>
    </source>
</evidence>
<feature type="compositionally biased region" description="Low complexity" evidence="1">
    <location>
        <begin position="308"/>
        <end position="324"/>
    </location>
</feature>
<feature type="region of interest" description="Disordered" evidence="1">
    <location>
        <begin position="135"/>
        <end position="195"/>
    </location>
</feature>
<feature type="compositionally biased region" description="Pro residues" evidence="1">
    <location>
        <begin position="325"/>
        <end position="335"/>
    </location>
</feature>
<protein>
    <submittedName>
        <fullName evidence="2">Uncharacterized protein</fullName>
    </submittedName>
</protein>
<proteinExistence type="predicted"/>